<accession>A0A147BCB1</accession>
<dbReference type="PANTHER" id="PTHR15665:SF1">
    <property type="entry name" value="PROTEIN ASTEROID HOMOLOG 1"/>
    <property type="match status" value="1"/>
</dbReference>
<dbReference type="EMBL" id="GEGO01006987">
    <property type="protein sequence ID" value="JAR88417.1"/>
    <property type="molecule type" value="Transcribed_RNA"/>
</dbReference>
<evidence type="ECO:0000256" key="2">
    <source>
        <dbReference type="SAM" id="MobiDB-lite"/>
    </source>
</evidence>
<comment type="similarity">
    <text evidence="1">Belongs to the asteroid family.</text>
</comment>
<dbReference type="PANTHER" id="PTHR15665">
    <property type="entry name" value="ASTEROID PROTEIN"/>
    <property type="match status" value="1"/>
</dbReference>
<dbReference type="SUPFAM" id="SSF88723">
    <property type="entry name" value="PIN domain-like"/>
    <property type="match status" value="1"/>
</dbReference>
<dbReference type="Gene3D" id="3.40.50.1010">
    <property type="entry name" value="5'-nuclease"/>
    <property type="match status" value="1"/>
</dbReference>
<protein>
    <submittedName>
        <fullName evidence="4">Protein asteroid log 1</fullName>
    </submittedName>
</protein>
<proteinExistence type="inferred from homology"/>
<name>A0A147BCB1_IXORI</name>
<feature type="region of interest" description="Disordered" evidence="2">
    <location>
        <begin position="656"/>
        <end position="677"/>
    </location>
</feature>
<evidence type="ECO:0000313" key="4">
    <source>
        <dbReference type="EMBL" id="JAR88417.1"/>
    </source>
</evidence>
<dbReference type="AlphaFoldDB" id="A0A147BCB1"/>
<organism evidence="4">
    <name type="scientific">Ixodes ricinus</name>
    <name type="common">Common tick</name>
    <name type="synonym">Acarus ricinus</name>
    <dbReference type="NCBI Taxonomy" id="34613"/>
    <lineage>
        <taxon>Eukaryota</taxon>
        <taxon>Metazoa</taxon>
        <taxon>Ecdysozoa</taxon>
        <taxon>Arthropoda</taxon>
        <taxon>Chelicerata</taxon>
        <taxon>Arachnida</taxon>
        <taxon>Acari</taxon>
        <taxon>Parasitiformes</taxon>
        <taxon>Ixodida</taxon>
        <taxon>Ixodoidea</taxon>
        <taxon>Ixodidae</taxon>
        <taxon>Ixodinae</taxon>
        <taxon>Ixodes</taxon>
    </lineage>
</organism>
<evidence type="ECO:0000256" key="1">
    <source>
        <dbReference type="ARBA" id="ARBA00007398"/>
    </source>
</evidence>
<dbReference type="InterPro" id="IPR029060">
    <property type="entry name" value="PIN-like_dom_sf"/>
</dbReference>
<sequence>MGVRGLSSFFNLNPDLSEWKNLHDTKLVIDGNNLIYMLYYSSHLECVYGGDYDRYAAAIRNYFGVFKTCNVEVILVFDGGHDVSDRKLKTCQRRLQDRLTTAKAIARTGAANQKILPILAHDVFKDVVRELGIPVMQCSSEADEEITAIANHFGCPVASQDSDFYIFDIAGGFIRLDSIANVPSTIAVGDAKVSALSCRWYHIDHLLAHFPGFDRCLLPLFATLLGNDFVNGSTFENFLGRIKLPKLSKRKLKISKRHTNMIGLLHWLQTATSVEGTISQVLVTLKSGVRDEAEKSIRDAVIRYGTRSSSFVRNLQDGSRLELLNLSGEPFPQWFAEQFFSGVLSPYLLNVAIVHKVFHLTQIDCFEMPSSYACSLPLRKTLYGLVLAAEEGSDVAVEEFDREGKNMVRRLQRPSYEVSRFGRLPKLHEIEELDVLTRRRLFNCVFEFDACTLKYPEPLHIMLAVVSYWLHHACSLTNENLLRSLLLNTVLLRLLPRATQSSKKVCGKPRSTSDDPNPINIEEVLLGVQDEQVTQVVIDETCKNFSKFWSRPTHNHARHFDADLVYSCCQLQTCLLFARSINRVLLQPYRDAQFHRLFNGTFLYNFTKELDTRPKPDLFIAEYLGRGSPLEVAFSGFYKEFRSVLPDRCFERRAAPSRKKKKNRNVRDKHTDEEESEESVVLLTNRFADL</sequence>
<dbReference type="Pfam" id="PF00752">
    <property type="entry name" value="XPG_N"/>
    <property type="match status" value="1"/>
</dbReference>
<reference evidence="4" key="1">
    <citation type="journal article" date="2018" name="PLoS Negl. Trop. Dis.">
        <title>Sialome diversity of ticks revealed by RNAseq of single tick salivary glands.</title>
        <authorList>
            <person name="Perner J."/>
            <person name="Kropackova S."/>
            <person name="Kopacek P."/>
            <person name="Ribeiro J.M."/>
        </authorList>
    </citation>
    <scope>NUCLEOTIDE SEQUENCE</scope>
    <source>
        <strain evidence="4">Siblings of single egg batch collected in Ceske Budejovice</strain>
        <tissue evidence="4">Salivary glands</tissue>
    </source>
</reference>
<dbReference type="InterPro" id="IPR026832">
    <property type="entry name" value="Asteroid"/>
</dbReference>
<feature type="domain" description="XPG N-terminal" evidence="3">
    <location>
        <begin position="1"/>
        <end position="98"/>
    </location>
</feature>
<dbReference type="GO" id="GO:0004518">
    <property type="term" value="F:nuclease activity"/>
    <property type="evidence" value="ECO:0007669"/>
    <property type="project" value="InterPro"/>
</dbReference>
<evidence type="ECO:0000259" key="3">
    <source>
        <dbReference type="Pfam" id="PF00752"/>
    </source>
</evidence>
<dbReference type="InterPro" id="IPR006085">
    <property type="entry name" value="XPG_DNA_repair_N"/>
</dbReference>